<dbReference type="InterPro" id="IPR036761">
    <property type="entry name" value="TTHA0802/YceI-like_sf"/>
</dbReference>
<dbReference type="SMART" id="SM00867">
    <property type="entry name" value="YceI"/>
    <property type="match status" value="1"/>
</dbReference>
<dbReference type="InterPro" id="IPR007372">
    <property type="entry name" value="Lipid/polyisoprenoid-bd_YceI"/>
</dbReference>
<reference evidence="2 3" key="1">
    <citation type="submission" date="2023-12" db="EMBL/GenBank/DDBJ databases">
        <title>Gut-associated functions are favored during microbiome assembly across C. elegans life.</title>
        <authorList>
            <person name="Zimmermann J."/>
        </authorList>
    </citation>
    <scope>NUCLEOTIDE SEQUENCE [LARGE SCALE GENOMIC DNA]</scope>
    <source>
        <strain evidence="2 3">MYb71</strain>
    </source>
</reference>
<evidence type="ECO:0000259" key="1">
    <source>
        <dbReference type="SMART" id="SM00867"/>
    </source>
</evidence>
<dbReference type="EMBL" id="JBBGZH010000001">
    <property type="protein sequence ID" value="MEJ5019047.1"/>
    <property type="molecule type" value="Genomic_DNA"/>
</dbReference>
<dbReference type="Gene3D" id="2.40.128.110">
    <property type="entry name" value="Lipid/polyisoprenoid-binding, YceI-like"/>
    <property type="match status" value="1"/>
</dbReference>
<organism evidence="2 3">
    <name type="scientific">Ochrobactrum vermis</name>
    <dbReference type="NCBI Taxonomy" id="1827297"/>
    <lineage>
        <taxon>Bacteria</taxon>
        <taxon>Pseudomonadati</taxon>
        <taxon>Pseudomonadota</taxon>
        <taxon>Alphaproteobacteria</taxon>
        <taxon>Hyphomicrobiales</taxon>
        <taxon>Brucellaceae</taxon>
        <taxon>Brucella/Ochrobactrum group</taxon>
        <taxon>Ochrobactrum</taxon>
    </lineage>
</organism>
<dbReference type="SUPFAM" id="SSF101874">
    <property type="entry name" value="YceI-like"/>
    <property type="match status" value="1"/>
</dbReference>
<dbReference type="PANTHER" id="PTHR34406">
    <property type="entry name" value="PROTEIN YCEI"/>
    <property type="match status" value="1"/>
</dbReference>
<evidence type="ECO:0000313" key="2">
    <source>
        <dbReference type="EMBL" id="MEJ5019047.1"/>
    </source>
</evidence>
<dbReference type="Proteomes" id="UP001375812">
    <property type="component" value="Unassembled WGS sequence"/>
</dbReference>
<sequence length="271" mass="30176">MFAMIDLLIVLTALVTLFMRRPRPRFSSGQLSYLRDNEYRNPHYTALCPTATYKVIEAMSASGCLRKFAGIHASRLHLDKEIDMRVFALPLFAVLLSIPAAQAADYKLDPTHTKAVFYIDHFNTSTNSGGFYEIDGNISFDAETMDGKMDISIPVKTLNTGIAGFDKHVKSADILDAEKFPTIEFKSTKWNFSGNKLVSVDGNLTMKGKTQPIQLTATKFGCYQSPVFKAEVCGGDFEATIDRTQWGVDFLVKEGMAKMVKLEIQAEAIKQ</sequence>
<evidence type="ECO:0000313" key="3">
    <source>
        <dbReference type="Proteomes" id="UP001375812"/>
    </source>
</evidence>
<feature type="domain" description="Lipid/polyisoprenoid-binding YceI-like" evidence="1">
    <location>
        <begin position="105"/>
        <end position="269"/>
    </location>
</feature>
<comment type="caution">
    <text evidence="2">The sequence shown here is derived from an EMBL/GenBank/DDBJ whole genome shotgun (WGS) entry which is preliminary data.</text>
</comment>
<dbReference type="PANTHER" id="PTHR34406:SF2">
    <property type="entry name" value="PERIPLASMIC PROTEIN"/>
    <property type="match status" value="1"/>
</dbReference>
<protein>
    <submittedName>
        <fullName evidence="2">YceI family protein</fullName>
    </submittedName>
</protein>
<accession>A0ABU8P9W2</accession>
<gene>
    <name evidence="2" type="ORF">WH297_04750</name>
</gene>
<proteinExistence type="predicted"/>
<name>A0ABU8P9W2_9HYPH</name>
<dbReference type="Pfam" id="PF04264">
    <property type="entry name" value="YceI"/>
    <property type="match status" value="1"/>
</dbReference>
<dbReference type="RefSeq" id="WP_339561699.1">
    <property type="nucleotide sequence ID" value="NZ_JBBGZH010000001.1"/>
</dbReference>
<keyword evidence="3" id="KW-1185">Reference proteome</keyword>